<dbReference type="EC" id="3.4.16.4" evidence="3"/>
<dbReference type="PANTHER" id="PTHR46825:SF7">
    <property type="entry name" value="D-ALANYL-D-ALANINE CARBOXYPEPTIDASE"/>
    <property type="match status" value="1"/>
</dbReference>
<dbReference type="InterPro" id="IPR012338">
    <property type="entry name" value="Beta-lactam/transpept-like"/>
</dbReference>
<dbReference type="PANTHER" id="PTHR46825">
    <property type="entry name" value="D-ALANYL-D-ALANINE-CARBOXYPEPTIDASE/ENDOPEPTIDASE AMPH"/>
    <property type="match status" value="1"/>
</dbReference>
<dbReference type="InterPro" id="IPR050491">
    <property type="entry name" value="AmpC-like"/>
</dbReference>
<comment type="caution">
    <text evidence="3">The sequence shown here is derived from an EMBL/GenBank/DDBJ whole genome shotgun (WGS) entry which is preliminary data.</text>
</comment>
<evidence type="ECO:0000313" key="4">
    <source>
        <dbReference type="Proteomes" id="UP000585272"/>
    </source>
</evidence>
<name>A0A840IEV1_9ACTN</name>
<dbReference type="RefSeq" id="WP_183342339.1">
    <property type="nucleotide sequence ID" value="NZ_JACHNU010000002.1"/>
</dbReference>
<evidence type="ECO:0000259" key="2">
    <source>
        <dbReference type="Pfam" id="PF00144"/>
    </source>
</evidence>
<feature type="signal peptide" evidence="1">
    <location>
        <begin position="1"/>
        <end position="39"/>
    </location>
</feature>
<dbReference type="EMBL" id="JACHNU010000002">
    <property type="protein sequence ID" value="MBB4662845.1"/>
    <property type="molecule type" value="Genomic_DNA"/>
</dbReference>
<dbReference type="SUPFAM" id="SSF56601">
    <property type="entry name" value="beta-lactamase/transpeptidase-like"/>
    <property type="match status" value="1"/>
</dbReference>
<dbReference type="Pfam" id="PF00144">
    <property type="entry name" value="Beta-lactamase"/>
    <property type="match status" value="1"/>
</dbReference>
<keyword evidence="1" id="KW-0732">Signal</keyword>
<proteinExistence type="predicted"/>
<evidence type="ECO:0000256" key="1">
    <source>
        <dbReference type="SAM" id="SignalP"/>
    </source>
</evidence>
<dbReference type="Gene3D" id="3.40.710.10">
    <property type="entry name" value="DD-peptidase/beta-lactamase superfamily"/>
    <property type="match status" value="1"/>
</dbReference>
<reference evidence="3 4" key="1">
    <citation type="submission" date="2020-08" db="EMBL/GenBank/DDBJ databases">
        <title>Genomic Encyclopedia of Archaeal and Bacterial Type Strains, Phase II (KMG-II): from individual species to whole genera.</title>
        <authorList>
            <person name="Goeker M."/>
        </authorList>
    </citation>
    <scope>NUCLEOTIDE SEQUENCE [LARGE SCALE GENOMIC DNA]</scope>
    <source>
        <strain evidence="3 4">DSM 23288</strain>
    </source>
</reference>
<keyword evidence="3" id="KW-0645">Protease</keyword>
<dbReference type="Proteomes" id="UP000585272">
    <property type="component" value="Unassembled WGS sequence"/>
</dbReference>
<gene>
    <name evidence="3" type="ORF">BDZ31_002431</name>
</gene>
<organism evidence="3 4">
    <name type="scientific">Conexibacter arvalis</name>
    <dbReference type="NCBI Taxonomy" id="912552"/>
    <lineage>
        <taxon>Bacteria</taxon>
        <taxon>Bacillati</taxon>
        <taxon>Actinomycetota</taxon>
        <taxon>Thermoleophilia</taxon>
        <taxon>Solirubrobacterales</taxon>
        <taxon>Conexibacteraceae</taxon>
        <taxon>Conexibacter</taxon>
    </lineage>
</organism>
<accession>A0A840IEV1</accession>
<feature type="chain" id="PRO_5032419700" evidence="1">
    <location>
        <begin position="40"/>
        <end position="389"/>
    </location>
</feature>
<sequence>MSRSHRRSRRTCTAPRVACAAAATVALALPLATSGTASGATTNAELRRGLERLVSASGGPPGAIMTLHRNGRTTVLRAGRANVRRPGAPRAGDHMRIASVAKAYSGAIALRLAQEGRLGLDDAIGERLPGLPAAWHAVTVRQLLAHTSGLPDYTRSEGFAEQAESDPRGHVAPQTIVDWVRSDGLAFPPGTRYAYSNTDNIVVGLLAEAVTGRPYGRLLDELVLRPGRLRQTSFPATVTLPSPFIHGYFVGAGPRPVDVSTILSPSGAWASGAIVSTPRELARFIRLDLGRAFFGAAQQREQLRFVRGASSPPGPGANAAGLAIFRYTTRCGVVYGHTGNFPGYTQWAAATADGRRSVTTSLNIPAPDGPLLRRLRALQTAAVCALLGR</sequence>
<dbReference type="GO" id="GO:0009002">
    <property type="term" value="F:serine-type D-Ala-D-Ala carboxypeptidase activity"/>
    <property type="evidence" value="ECO:0007669"/>
    <property type="project" value="UniProtKB-EC"/>
</dbReference>
<keyword evidence="4" id="KW-1185">Reference proteome</keyword>
<dbReference type="AlphaFoldDB" id="A0A840IEV1"/>
<feature type="domain" description="Beta-lactamase-related" evidence="2">
    <location>
        <begin position="56"/>
        <end position="378"/>
    </location>
</feature>
<evidence type="ECO:0000313" key="3">
    <source>
        <dbReference type="EMBL" id="MBB4662845.1"/>
    </source>
</evidence>
<protein>
    <submittedName>
        <fullName evidence="3">D-alanyl-D-alanine carboxypeptidase</fullName>
        <ecNumber evidence="3">3.4.16.4</ecNumber>
    </submittedName>
</protein>
<dbReference type="InterPro" id="IPR001466">
    <property type="entry name" value="Beta-lactam-related"/>
</dbReference>
<keyword evidence="3" id="KW-0121">Carboxypeptidase</keyword>
<keyword evidence="3" id="KW-0378">Hydrolase</keyword>